<evidence type="ECO:0000313" key="2">
    <source>
        <dbReference type="Proteomes" id="UP000800092"/>
    </source>
</evidence>
<dbReference type="AlphaFoldDB" id="A0A6A6GWE3"/>
<evidence type="ECO:0000313" key="1">
    <source>
        <dbReference type="EMBL" id="KAF2230027.1"/>
    </source>
</evidence>
<reference evidence="1" key="1">
    <citation type="journal article" date="2020" name="Stud. Mycol.">
        <title>101 Dothideomycetes genomes: a test case for predicting lifestyles and emergence of pathogens.</title>
        <authorList>
            <person name="Haridas S."/>
            <person name="Albert R."/>
            <person name="Binder M."/>
            <person name="Bloem J."/>
            <person name="Labutti K."/>
            <person name="Salamov A."/>
            <person name="Andreopoulos B."/>
            <person name="Baker S."/>
            <person name="Barry K."/>
            <person name="Bills G."/>
            <person name="Bluhm B."/>
            <person name="Cannon C."/>
            <person name="Castanera R."/>
            <person name="Culley D."/>
            <person name="Daum C."/>
            <person name="Ezra D."/>
            <person name="Gonzalez J."/>
            <person name="Henrissat B."/>
            <person name="Kuo A."/>
            <person name="Liang C."/>
            <person name="Lipzen A."/>
            <person name="Lutzoni F."/>
            <person name="Magnuson J."/>
            <person name="Mondo S."/>
            <person name="Nolan M."/>
            <person name="Ohm R."/>
            <person name="Pangilinan J."/>
            <person name="Park H.-J."/>
            <person name="Ramirez L."/>
            <person name="Alfaro M."/>
            <person name="Sun H."/>
            <person name="Tritt A."/>
            <person name="Yoshinaga Y."/>
            <person name="Zwiers L.-H."/>
            <person name="Turgeon B."/>
            <person name="Goodwin S."/>
            <person name="Spatafora J."/>
            <person name="Crous P."/>
            <person name="Grigoriev I."/>
        </authorList>
    </citation>
    <scope>NUCLEOTIDE SEQUENCE</scope>
    <source>
        <strain evidence="1">Tuck. ex Michener</strain>
    </source>
</reference>
<proteinExistence type="predicted"/>
<accession>A0A6A6GWE3</accession>
<organism evidence="1 2">
    <name type="scientific">Viridothelium virens</name>
    <name type="common">Speckled blister lichen</name>
    <name type="synonym">Trypethelium virens</name>
    <dbReference type="NCBI Taxonomy" id="1048519"/>
    <lineage>
        <taxon>Eukaryota</taxon>
        <taxon>Fungi</taxon>
        <taxon>Dikarya</taxon>
        <taxon>Ascomycota</taxon>
        <taxon>Pezizomycotina</taxon>
        <taxon>Dothideomycetes</taxon>
        <taxon>Dothideomycetes incertae sedis</taxon>
        <taxon>Trypetheliales</taxon>
        <taxon>Trypetheliaceae</taxon>
        <taxon>Viridothelium</taxon>
    </lineage>
</organism>
<sequence>MQACWAPHHLDYPACGPSSWLSPLSASLFVSLIFRQIAVFEARHCTEYCFRHHLSAVDCKGQVSEGLCQINTVQERLAWLESSLFLALNVCAYFTFEDRCPLWHHLLTAV</sequence>
<dbReference type="EMBL" id="ML991849">
    <property type="protein sequence ID" value="KAF2230027.1"/>
    <property type="molecule type" value="Genomic_DNA"/>
</dbReference>
<name>A0A6A6GWE3_VIRVR</name>
<keyword evidence="2" id="KW-1185">Reference proteome</keyword>
<dbReference type="Proteomes" id="UP000800092">
    <property type="component" value="Unassembled WGS sequence"/>
</dbReference>
<gene>
    <name evidence="1" type="ORF">EV356DRAFT_355873</name>
</gene>
<protein>
    <submittedName>
        <fullName evidence="1">Uncharacterized protein</fullName>
    </submittedName>
</protein>
<dbReference type="OrthoDB" id="194139at2759"/>